<proteinExistence type="predicted"/>
<reference evidence="1" key="2">
    <citation type="submission" date="2023-01" db="EMBL/GenBank/DDBJ databases">
        <title>Draft genome sequence of Paraferrimonas sedimenticola strain NBRC 101628.</title>
        <authorList>
            <person name="Sun Q."/>
            <person name="Mori K."/>
        </authorList>
    </citation>
    <scope>NUCLEOTIDE SEQUENCE</scope>
    <source>
        <strain evidence="1">NBRC 101628</strain>
    </source>
</reference>
<protein>
    <recommendedName>
        <fullName evidence="3">Secreted protein</fullName>
    </recommendedName>
</protein>
<keyword evidence="2" id="KW-1185">Reference proteome</keyword>
<gene>
    <name evidence="1" type="ORF">GCM10007895_34420</name>
</gene>
<organism evidence="1 2">
    <name type="scientific">Paraferrimonas sedimenticola</name>
    <dbReference type="NCBI Taxonomy" id="375674"/>
    <lineage>
        <taxon>Bacteria</taxon>
        <taxon>Pseudomonadati</taxon>
        <taxon>Pseudomonadota</taxon>
        <taxon>Gammaproteobacteria</taxon>
        <taxon>Alteromonadales</taxon>
        <taxon>Ferrimonadaceae</taxon>
        <taxon>Paraferrimonas</taxon>
    </lineage>
</organism>
<dbReference type="Proteomes" id="UP001161422">
    <property type="component" value="Unassembled WGS sequence"/>
</dbReference>
<dbReference type="EMBL" id="BSNC01000019">
    <property type="protein sequence ID" value="GLP98135.1"/>
    <property type="molecule type" value="Genomic_DNA"/>
</dbReference>
<accession>A0AA37RZF3</accession>
<evidence type="ECO:0000313" key="2">
    <source>
        <dbReference type="Proteomes" id="UP001161422"/>
    </source>
</evidence>
<evidence type="ECO:0000313" key="1">
    <source>
        <dbReference type="EMBL" id="GLP98135.1"/>
    </source>
</evidence>
<comment type="caution">
    <text evidence="1">The sequence shown here is derived from an EMBL/GenBank/DDBJ whole genome shotgun (WGS) entry which is preliminary data.</text>
</comment>
<name>A0AA37RZF3_9GAMM</name>
<evidence type="ECO:0008006" key="3">
    <source>
        <dbReference type="Google" id="ProtNLM"/>
    </source>
</evidence>
<dbReference type="RefSeq" id="WP_095504464.1">
    <property type="nucleotide sequence ID" value="NZ_BSNC01000019.1"/>
</dbReference>
<sequence>MPAGTITSILLASAVTHSAPLMNAQAQQEFYNNLLPLCGKAFEGKVINPTAQDESFSSKRLVMHVRNCADGQIQIPFHVGDNASRTWILTWTGSGISLKHDHRLPSGEDDPVTMYGGHTQAAGFAHHQSFPVDPFSQELFIKSKIPASTGNTWHMSVYPDRFTYALTREGRNFEVQFDLTKPVELPVTPWGYKD</sequence>
<reference evidence="1" key="1">
    <citation type="journal article" date="2014" name="Int. J. Syst. Evol. Microbiol.">
        <title>Complete genome sequence of Corynebacterium casei LMG S-19264T (=DSM 44701T), isolated from a smear-ripened cheese.</title>
        <authorList>
            <consortium name="US DOE Joint Genome Institute (JGI-PGF)"/>
            <person name="Walter F."/>
            <person name="Albersmeier A."/>
            <person name="Kalinowski J."/>
            <person name="Ruckert C."/>
        </authorList>
    </citation>
    <scope>NUCLEOTIDE SEQUENCE</scope>
    <source>
        <strain evidence="1">NBRC 101628</strain>
    </source>
</reference>
<dbReference type="AlphaFoldDB" id="A0AA37RZF3"/>